<dbReference type="STRING" id="43775.SAMN04489760_103193"/>
<feature type="domain" description="Polymerase/histidinol phosphatase N-terminal" evidence="1">
    <location>
        <begin position="2"/>
        <end position="67"/>
    </location>
</feature>
<organism evidence="2 3">
    <name type="scientific">Syntrophus gentianae</name>
    <dbReference type="NCBI Taxonomy" id="43775"/>
    <lineage>
        <taxon>Bacteria</taxon>
        <taxon>Pseudomonadati</taxon>
        <taxon>Thermodesulfobacteriota</taxon>
        <taxon>Syntrophia</taxon>
        <taxon>Syntrophales</taxon>
        <taxon>Syntrophaceae</taxon>
        <taxon>Syntrophus</taxon>
    </lineage>
</organism>
<dbReference type="InterPro" id="IPR004013">
    <property type="entry name" value="PHP_dom"/>
</dbReference>
<dbReference type="CDD" id="cd07438">
    <property type="entry name" value="PHP_HisPPase_AMP"/>
    <property type="match status" value="1"/>
</dbReference>
<accession>A0A1H7VDH4</accession>
<dbReference type="SUPFAM" id="SSF89550">
    <property type="entry name" value="PHP domain-like"/>
    <property type="match status" value="1"/>
</dbReference>
<dbReference type="EMBL" id="FOBS01000003">
    <property type="protein sequence ID" value="SEM07293.1"/>
    <property type="molecule type" value="Genomic_DNA"/>
</dbReference>
<dbReference type="PANTHER" id="PTHR42924">
    <property type="entry name" value="EXONUCLEASE"/>
    <property type="match status" value="1"/>
</dbReference>
<gene>
    <name evidence="2" type="ORF">SAMN04489760_103193</name>
</gene>
<dbReference type="RefSeq" id="WP_139198203.1">
    <property type="nucleotide sequence ID" value="NZ_FOBS01000003.1"/>
</dbReference>
<protein>
    <recommendedName>
        <fullName evidence="1">Polymerase/histidinol phosphatase N-terminal domain-containing protein</fullName>
    </recommendedName>
</protein>
<name>A0A1H7VDH4_9BACT</name>
<sequence length="278" mass="30582">MIDLHCHTTASDGLVSPANIIRMAAKEGISVLAIADHDTVEGLDEAAQTAQQEGIRFLPAIELSVSHPTGEFHLLGYGIHHQNRAFREKLAQLKSIREDRILRIVERLNRVGVRITAEDVDHESNGAAPGKPHVARALMKKGYAPDIHYALRTYLDKGAPGYVPKEKLSPEAALNLIQSVGGLPVLAHPKSLKLGDYREYDRTIQGLAGQGIAGIEVYATMHDKQDVKFFRELARRHHLIETGGSDFHGDNGGRLGYYGFPRLIPESCSQALLQFTDT</sequence>
<dbReference type="InterPro" id="IPR003141">
    <property type="entry name" value="Pol/His_phosphatase_N"/>
</dbReference>
<dbReference type="InterPro" id="IPR052018">
    <property type="entry name" value="PHP_domain"/>
</dbReference>
<dbReference type="GO" id="GO:0035312">
    <property type="term" value="F:5'-3' DNA exonuclease activity"/>
    <property type="evidence" value="ECO:0007669"/>
    <property type="project" value="TreeGrafter"/>
</dbReference>
<dbReference type="GO" id="GO:0004534">
    <property type="term" value="F:5'-3' RNA exonuclease activity"/>
    <property type="evidence" value="ECO:0007669"/>
    <property type="project" value="TreeGrafter"/>
</dbReference>
<dbReference type="SMART" id="SM00481">
    <property type="entry name" value="POLIIIAc"/>
    <property type="match status" value="1"/>
</dbReference>
<reference evidence="2 3" key="1">
    <citation type="submission" date="2016-10" db="EMBL/GenBank/DDBJ databases">
        <authorList>
            <person name="de Groot N.N."/>
        </authorList>
    </citation>
    <scope>NUCLEOTIDE SEQUENCE [LARGE SCALE GENOMIC DNA]</scope>
    <source>
        <strain evidence="2 3">DSM 8423</strain>
    </source>
</reference>
<evidence type="ECO:0000313" key="3">
    <source>
        <dbReference type="Proteomes" id="UP000198744"/>
    </source>
</evidence>
<dbReference type="InterPro" id="IPR016195">
    <property type="entry name" value="Pol/histidinol_Pase-like"/>
</dbReference>
<proteinExistence type="predicted"/>
<dbReference type="AlphaFoldDB" id="A0A1H7VDH4"/>
<dbReference type="Pfam" id="PF02811">
    <property type="entry name" value="PHP"/>
    <property type="match status" value="1"/>
</dbReference>
<dbReference type="Proteomes" id="UP000198744">
    <property type="component" value="Unassembled WGS sequence"/>
</dbReference>
<dbReference type="Gene3D" id="1.10.150.650">
    <property type="match status" value="1"/>
</dbReference>
<evidence type="ECO:0000313" key="2">
    <source>
        <dbReference type="EMBL" id="SEM07293.1"/>
    </source>
</evidence>
<dbReference type="PANTHER" id="PTHR42924:SF3">
    <property type="entry name" value="POLYMERASE_HISTIDINOL PHOSPHATASE N-TERMINAL DOMAIN-CONTAINING PROTEIN"/>
    <property type="match status" value="1"/>
</dbReference>
<evidence type="ECO:0000259" key="1">
    <source>
        <dbReference type="SMART" id="SM00481"/>
    </source>
</evidence>
<dbReference type="OrthoDB" id="9804333at2"/>
<dbReference type="Gene3D" id="3.20.20.140">
    <property type="entry name" value="Metal-dependent hydrolases"/>
    <property type="match status" value="1"/>
</dbReference>
<keyword evidence="3" id="KW-1185">Reference proteome</keyword>